<feature type="transmembrane region" description="Helical" evidence="1">
    <location>
        <begin position="99"/>
        <end position="115"/>
    </location>
</feature>
<keyword evidence="1" id="KW-0472">Membrane</keyword>
<dbReference type="AlphaFoldDB" id="A0A7L4YLJ0"/>
<keyword evidence="3" id="KW-1185">Reference proteome</keyword>
<reference evidence="2 3" key="1">
    <citation type="journal article" date="2018" name="Int. J. Syst. Evol. Microbiol.">
        <title>Epidermidibacterium keratini gen. nov., sp. nov., a member of the family Sporichthyaceae, isolated from keratin epidermis.</title>
        <authorList>
            <person name="Lee D.G."/>
            <person name="Trujillo M.E."/>
            <person name="Kang S."/>
            <person name="Nam J.J."/>
            <person name="Kim Y.J."/>
        </authorList>
    </citation>
    <scope>NUCLEOTIDE SEQUENCE [LARGE SCALE GENOMIC DNA]</scope>
    <source>
        <strain evidence="2 3">EPI-7</strain>
    </source>
</reference>
<protein>
    <recommendedName>
        <fullName evidence="4">O-antigen ligase domain-containing protein</fullName>
    </recommendedName>
</protein>
<proteinExistence type="predicted"/>
<dbReference type="InParanoid" id="A0A7L4YLJ0"/>
<evidence type="ECO:0000313" key="2">
    <source>
        <dbReference type="EMBL" id="QHC00145.1"/>
    </source>
</evidence>
<feature type="transmembrane region" description="Helical" evidence="1">
    <location>
        <begin position="122"/>
        <end position="140"/>
    </location>
</feature>
<dbReference type="RefSeq" id="WP_159544337.1">
    <property type="nucleotide sequence ID" value="NZ_CP047156.1"/>
</dbReference>
<gene>
    <name evidence="2" type="ORF">EK0264_07570</name>
</gene>
<feature type="transmembrane region" description="Helical" evidence="1">
    <location>
        <begin position="332"/>
        <end position="353"/>
    </location>
</feature>
<dbReference type="Proteomes" id="UP000463857">
    <property type="component" value="Chromosome"/>
</dbReference>
<feature type="transmembrane region" description="Helical" evidence="1">
    <location>
        <begin position="191"/>
        <end position="208"/>
    </location>
</feature>
<feature type="transmembrane region" description="Helical" evidence="1">
    <location>
        <begin position="220"/>
        <end position="239"/>
    </location>
</feature>
<feature type="transmembrane region" description="Helical" evidence="1">
    <location>
        <begin position="12"/>
        <end position="30"/>
    </location>
</feature>
<evidence type="ECO:0000256" key="1">
    <source>
        <dbReference type="SAM" id="Phobius"/>
    </source>
</evidence>
<keyword evidence="1" id="KW-0812">Transmembrane</keyword>
<evidence type="ECO:0000313" key="3">
    <source>
        <dbReference type="Proteomes" id="UP000463857"/>
    </source>
</evidence>
<feature type="transmembrane region" description="Helical" evidence="1">
    <location>
        <begin position="67"/>
        <end position="87"/>
    </location>
</feature>
<feature type="transmembrane region" description="Helical" evidence="1">
    <location>
        <begin position="365"/>
        <end position="385"/>
    </location>
</feature>
<dbReference type="OrthoDB" id="5181551at2"/>
<name>A0A7L4YLJ0_9ACTN</name>
<feature type="transmembrane region" description="Helical" evidence="1">
    <location>
        <begin position="36"/>
        <end position="55"/>
    </location>
</feature>
<dbReference type="EMBL" id="CP047156">
    <property type="protein sequence ID" value="QHC00145.1"/>
    <property type="molecule type" value="Genomic_DNA"/>
</dbReference>
<dbReference type="KEGG" id="eke:EK0264_07570"/>
<evidence type="ECO:0008006" key="4">
    <source>
        <dbReference type="Google" id="ProtNLM"/>
    </source>
</evidence>
<sequence>MAMQRTAGLRSHAHAPVAVPIIAVIAASAAGLRYEIAGGLTVTVAVAIPLVPLWWTSLRHFRFARGLIILGLLGALSGVLLSMFDPIRPLSQTLMRQEVFTFATLIAAIGLLLWARAQIGAGWTAVAFGVGGLMLVALTGGNPENIWKFSLAIPVSAIVLGLADQLGSRVTELLALGALASLSLVSDSRSMTAFLLLAAALTLGQAFAGKGRGRPSPGRVMLLLAVFGVAMFSLFQALILDGALGDAAQQRTQSQIDASGSLLTGGRPELGAATALIAQQPWGYGAGTVPVSQDVWLAKEGMNQLSYEADNGYVENYMFGGHFEVHSSLGDLWIRFGPLGAAFALTLLGVAIWSTARLISARSASALVSLLVLLGIWDTFFSPLLTSISNLALLFALTAVPRAGASIRADYRE</sequence>
<accession>A0A7L4YLJ0</accession>
<keyword evidence="1" id="KW-1133">Transmembrane helix</keyword>
<organism evidence="2 3">
    <name type="scientific">Epidermidibacterium keratini</name>
    <dbReference type="NCBI Taxonomy" id="1891644"/>
    <lineage>
        <taxon>Bacteria</taxon>
        <taxon>Bacillati</taxon>
        <taxon>Actinomycetota</taxon>
        <taxon>Actinomycetes</taxon>
        <taxon>Sporichthyales</taxon>
        <taxon>Sporichthyaceae</taxon>
        <taxon>Epidermidibacterium</taxon>
    </lineage>
</organism>